<accession>A0A2X4XWM0</accession>
<evidence type="ECO:0000256" key="2">
    <source>
        <dbReference type="ARBA" id="ARBA00022553"/>
    </source>
</evidence>
<dbReference type="NCBIfam" id="NF003757">
    <property type="entry name" value="PRK05350.1"/>
    <property type="match status" value="1"/>
</dbReference>
<keyword evidence="3" id="KW-0275">Fatty acid biosynthesis</keyword>
<comment type="pathway">
    <text evidence="3">Lipid metabolism; fatty acid biosynthesis.</text>
</comment>
<dbReference type="UniPathway" id="UPA00094"/>
<reference evidence="5 6" key="1">
    <citation type="submission" date="2018-06" db="EMBL/GenBank/DDBJ databases">
        <authorList>
            <consortium name="Pathogen Informatics"/>
            <person name="Doyle S."/>
        </authorList>
    </citation>
    <scope>NUCLEOTIDE SEQUENCE [LARGE SCALE GENOMIC DNA]</scope>
    <source>
        <strain evidence="5 6">NCTC12151</strain>
    </source>
</reference>
<dbReference type="GO" id="GO:0005737">
    <property type="term" value="C:cytoplasm"/>
    <property type="evidence" value="ECO:0007669"/>
    <property type="project" value="UniProtKB-SubCell"/>
</dbReference>
<sequence>MDKQQIFQEIKAIIVKLFEVDADDITLEAKLYEDLELDSIDAVDLVVHLQKMTGEKINPEMFKSVRTVEDVVNAIDLLLQKKNG</sequence>
<dbReference type="RefSeq" id="WP_111741919.1">
    <property type="nucleotide sequence ID" value="NZ_LR698987.1"/>
</dbReference>
<dbReference type="InterPro" id="IPR036736">
    <property type="entry name" value="ACP-like_sf"/>
</dbReference>
<dbReference type="EMBL" id="LS483470">
    <property type="protein sequence ID" value="SQI44455.1"/>
    <property type="molecule type" value="Genomic_DNA"/>
</dbReference>
<dbReference type="PROSITE" id="PS50075">
    <property type="entry name" value="CARRIER"/>
    <property type="match status" value="1"/>
</dbReference>
<dbReference type="Pfam" id="PF00550">
    <property type="entry name" value="PP-binding"/>
    <property type="match status" value="1"/>
</dbReference>
<comment type="function">
    <text evidence="3">Carrier of the growing fatty acid chain in fatty acid biosynthesis.</text>
</comment>
<keyword evidence="3" id="KW-0963">Cytoplasm</keyword>
<keyword evidence="3" id="KW-0444">Lipid biosynthesis</keyword>
<evidence type="ECO:0000256" key="3">
    <source>
        <dbReference type="HAMAP-Rule" id="MF_01217"/>
    </source>
</evidence>
<keyword evidence="1 3" id="KW-0596">Phosphopantetheine</keyword>
<organism evidence="5 6">
    <name type="scientific">Leminorella richardii</name>
    <dbReference type="NCBI Taxonomy" id="158841"/>
    <lineage>
        <taxon>Bacteria</taxon>
        <taxon>Pseudomonadati</taxon>
        <taxon>Pseudomonadota</taxon>
        <taxon>Gammaproteobacteria</taxon>
        <taxon>Enterobacterales</taxon>
        <taxon>Budviciaceae</taxon>
        <taxon>Leminorella</taxon>
    </lineage>
</organism>
<dbReference type="Gene3D" id="1.10.1200.10">
    <property type="entry name" value="ACP-like"/>
    <property type="match status" value="1"/>
</dbReference>
<dbReference type="KEGG" id="lri:NCTC12151_03691"/>
<comment type="similarity">
    <text evidence="3">Belongs to the acyl carrier protein (ACP) family.</text>
</comment>
<keyword evidence="3" id="KW-0443">Lipid metabolism</keyword>
<dbReference type="AlphaFoldDB" id="A0A2X4XWM0"/>
<evidence type="ECO:0000313" key="6">
    <source>
        <dbReference type="Proteomes" id="UP000249005"/>
    </source>
</evidence>
<name>A0A2X4XWM0_9GAMM</name>
<dbReference type="Proteomes" id="UP000249005">
    <property type="component" value="Chromosome 1"/>
</dbReference>
<evidence type="ECO:0000259" key="4">
    <source>
        <dbReference type="PROSITE" id="PS50075"/>
    </source>
</evidence>
<comment type="subcellular location">
    <subcellularLocation>
        <location evidence="3">Cytoplasm</location>
    </subcellularLocation>
</comment>
<dbReference type="SUPFAM" id="SSF47336">
    <property type="entry name" value="ACP-like"/>
    <property type="match status" value="1"/>
</dbReference>
<dbReference type="HAMAP" id="MF_01217">
    <property type="entry name" value="Acyl_carrier"/>
    <property type="match status" value="1"/>
</dbReference>
<comment type="PTM">
    <text evidence="3">4'-phosphopantetheine is transferred from CoA to a specific serine of apo-ACP by AcpS. This modification is essential for activity because fatty acids are bound in thioester linkage to the sulfhydryl of the prosthetic group.</text>
</comment>
<keyword evidence="3" id="KW-0276">Fatty acid metabolism</keyword>
<keyword evidence="6" id="KW-1185">Reference proteome</keyword>
<dbReference type="InterPro" id="IPR009081">
    <property type="entry name" value="PP-bd_ACP"/>
</dbReference>
<feature type="domain" description="Carrier" evidence="4">
    <location>
        <begin position="4"/>
        <end position="79"/>
    </location>
</feature>
<evidence type="ECO:0000313" key="5">
    <source>
        <dbReference type="EMBL" id="SQI44455.1"/>
    </source>
</evidence>
<gene>
    <name evidence="5" type="primary">acpP_2</name>
    <name evidence="3" type="synonym">acpP</name>
    <name evidence="5" type="ORF">NCTC12151_03691</name>
</gene>
<proteinExistence type="inferred from homology"/>
<dbReference type="GO" id="GO:0000036">
    <property type="term" value="F:acyl carrier activity"/>
    <property type="evidence" value="ECO:0007669"/>
    <property type="project" value="UniProtKB-UniRule"/>
</dbReference>
<dbReference type="InterPro" id="IPR003231">
    <property type="entry name" value="ACP"/>
</dbReference>
<feature type="modified residue" description="O-(pantetheine 4'-phosphoryl)serine" evidence="3">
    <location>
        <position position="39"/>
    </location>
</feature>
<keyword evidence="2 3" id="KW-0597">Phosphoprotein</keyword>
<protein>
    <recommendedName>
        <fullName evidence="3">Acyl carrier protein</fullName>
        <shortName evidence="3">ACP</shortName>
    </recommendedName>
</protein>
<dbReference type="OrthoDB" id="3392378at2"/>
<evidence type="ECO:0000256" key="1">
    <source>
        <dbReference type="ARBA" id="ARBA00022450"/>
    </source>
</evidence>